<evidence type="ECO:0000313" key="1">
    <source>
        <dbReference type="EMBL" id="VDM73293.1"/>
    </source>
</evidence>
<protein>
    <submittedName>
        <fullName evidence="1">Uncharacterized protein</fullName>
    </submittedName>
</protein>
<dbReference type="EMBL" id="UYYB01029887">
    <property type="protein sequence ID" value="VDM73293.1"/>
    <property type="molecule type" value="Genomic_DNA"/>
</dbReference>
<evidence type="ECO:0000313" key="2">
    <source>
        <dbReference type="Proteomes" id="UP000270094"/>
    </source>
</evidence>
<reference evidence="1 2" key="1">
    <citation type="submission" date="2018-11" db="EMBL/GenBank/DDBJ databases">
        <authorList>
            <consortium name="Pathogen Informatics"/>
        </authorList>
    </citation>
    <scope>NUCLEOTIDE SEQUENCE [LARGE SCALE GENOMIC DNA]</scope>
</reference>
<proteinExistence type="predicted"/>
<gene>
    <name evidence="1" type="ORF">SVUK_LOCUS8291</name>
</gene>
<organism evidence="1 2">
    <name type="scientific">Strongylus vulgaris</name>
    <name type="common">Blood worm</name>
    <dbReference type="NCBI Taxonomy" id="40348"/>
    <lineage>
        <taxon>Eukaryota</taxon>
        <taxon>Metazoa</taxon>
        <taxon>Ecdysozoa</taxon>
        <taxon>Nematoda</taxon>
        <taxon>Chromadorea</taxon>
        <taxon>Rhabditida</taxon>
        <taxon>Rhabditina</taxon>
        <taxon>Rhabditomorpha</taxon>
        <taxon>Strongyloidea</taxon>
        <taxon>Strongylidae</taxon>
        <taxon>Strongylus</taxon>
    </lineage>
</organism>
<keyword evidence="2" id="KW-1185">Reference proteome</keyword>
<accession>A0A3P7IZ78</accession>
<dbReference type="AlphaFoldDB" id="A0A3P7IZ78"/>
<name>A0A3P7IZ78_STRVU</name>
<sequence length="73" mass="8075">MWSIKLKAQPAVCWDAVRERECRVVAGLTSSLMTPFIYAFCYVCVADAPPAIAAQCQIRCAANALRKRKLNGQ</sequence>
<dbReference type="Proteomes" id="UP000270094">
    <property type="component" value="Unassembled WGS sequence"/>
</dbReference>